<dbReference type="EMBL" id="BFAA01010767">
    <property type="protein sequence ID" value="GCB79934.1"/>
    <property type="molecule type" value="Genomic_DNA"/>
</dbReference>
<reference evidence="3 4" key="1">
    <citation type="journal article" date="2018" name="Nat. Ecol. Evol.">
        <title>Shark genomes provide insights into elasmobranch evolution and the origin of vertebrates.</title>
        <authorList>
            <person name="Hara Y"/>
            <person name="Yamaguchi K"/>
            <person name="Onimaru K"/>
            <person name="Kadota M"/>
            <person name="Koyanagi M"/>
            <person name="Keeley SD"/>
            <person name="Tatsumi K"/>
            <person name="Tanaka K"/>
            <person name="Motone F"/>
            <person name="Kageyama Y"/>
            <person name="Nozu R"/>
            <person name="Adachi N"/>
            <person name="Nishimura O"/>
            <person name="Nakagawa R"/>
            <person name="Tanegashima C"/>
            <person name="Kiyatake I"/>
            <person name="Matsumoto R"/>
            <person name="Murakumo K"/>
            <person name="Nishida K"/>
            <person name="Terakita A"/>
            <person name="Kuratani S"/>
            <person name="Sato K"/>
            <person name="Hyodo S Kuraku.S."/>
        </authorList>
    </citation>
    <scope>NUCLEOTIDE SEQUENCE [LARGE SCALE GENOMIC DNA]</scope>
</reference>
<accession>A0A401Q3L5</accession>
<dbReference type="Proteomes" id="UP000288216">
    <property type="component" value="Unassembled WGS sequence"/>
</dbReference>
<sequence>MLNECSQVQQSLNKLGASHHNLALSLGGTCDSVCLRQKLQDTRRTVHEQSAVTGAKLMFLLGSSRSLKSEQRAELQQICMLFASCMELFQRDLRQVHRLNLLFMLDVPGKFLTNTGMTCDPSGSSCDQNADLGDGEKADSAELSLEALILEVGRLMREVEMKVQAPVWSSEATTEPWTEVNSVDGCDTASTDVLTEEEVEAGSKCSCRDCCIIS</sequence>
<dbReference type="AlphaFoldDB" id="A0A401Q3L5"/>
<organism evidence="3 4">
    <name type="scientific">Scyliorhinus torazame</name>
    <name type="common">Cloudy catshark</name>
    <name type="synonym">Catulus torazame</name>
    <dbReference type="NCBI Taxonomy" id="75743"/>
    <lineage>
        <taxon>Eukaryota</taxon>
        <taxon>Metazoa</taxon>
        <taxon>Chordata</taxon>
        <taxon>Craniata</taxon>
        <taxon>Vertebrata</taxon>
        <taxon>Chondrichthyes</taxon>
        <taxon>Elasmobranchii</taxon>
        <taxon>Galeomorphii</taxon>
        <taxon>Galeoidea</taxon>
        <taxon>Carcharhiniformes</taxon>
        <taxon>Scyliorhinidae</taxon>
        <taxon>Scyliorhinus</taxon>
    </lineage>
</organism>
<proteinExistence type="inferred from homology"/>
<gene>
    <name evidence="3" type="ORF">scyTo_0017042</name>
</gene>
<keyword evidence="4" id="KW-1185">Reference proteome</keyword>
<protein>
    <submittedName>
        <fullName evidence="3">Uncharacterized protein</fullName>
    </submittedName>
</protein>
<dbReference type="InterPro" id="IPR026512">
    <property type="entry name" value="RGS7BP/RGS9BP"/>
</dbReference>
<comment type="caution">
    <text evidence="3">The sequence shown here is derived from an EMBL/GenBank/DDBJ whole genome shotgun (WGS) entry which is preliminary data.</text>
</comment>
<dbReference type="GO" id="GO:0009968">
    <property type="term" value="P:negative regulation of signal transduction"/>
    <property type="evidence" value="ECO:0007669"/>
    <property type="project" value="UniProtKB-KW"/>
</dbReference>
<name>A0A401Q3L5_SCYTO</name>
<dbReference type="PANTHER" id="PTHR21029">
    <property type="entry name" value="R-SEVEN BINDING PROTEIN (R7BP) HOMOLOG"/>
    <property type="match status" value="1"/>
</dbReference>
<evidence type="ECO:0000256" key="1">
    <source>
        <dbReference type="ARBA" id="ARBA00007457"/>
    </source>
</evidence>
<evidence type="ECO:0000313" key="4">
    <source>
        <dbReference type="Proteomes" id="UP000288216"/>
    </source>
</evidence>
<dbReference type="OrthoDB" id="9944331at2759"/>
<evidence type="ECO:0000256" key="2">
    <source>
        <dbReference type="ARBA" id="ARBA00022700"/>
    </source>
</evidence>
<evidence type="ECO:0000313" key="3">
    <source>
        <dbReference type="EMBL" id="GCB79934.1"/>
    </source>
</evidence>
<keyword evidence="2" id="KW-0734">Signal transduction inhibitor</keyword>
<dbReference type="OMA" id="WTVESTH"/>
<comment type="similarity">
    <text evidence="1">Belongs to the RGS7BP/RGS9BP family.</text>
</comment>